<dbReference type="GO" id="GO:0005886">
    <property type="term" value="C:plasma membrane"/>
    <property type="evidence" value="ECO:0007669"/>
    <property type="project" value="UniProtKB-SubCell"/>
</dbReference>
<keyword evidence="6" id="KW-0406">Ion transport</keyword>
<comment type="subcellular location">
    <subcellularLocation>
        <location evidence="1">Cell membrane</location>
        <topology evidence="1">Multi-pass membrane protein</topology>
    </subcellularLocation>
</comment>
<evidence type="ECO:0000256" key="5">
    <source>
        <dbReference type="ARBA" id="ARBA00022989"/>
    </source>
</evidence>
<evidence type="ECO:0000256" key="2">
    <source>
        <dbReference type="ARBA" id="ARBA00022448"/>
    </source>
</evidence>
<organism evidence="8 9">
    <name type="scientific">Symbiodinium microadriaticum</name>
    <name type="common">Dinoflagellate</name>
    <name type="synonym">Zooxanthella microadriatica</name>
    <dbReference type="NCBI Taxonomy" id="2951"/>
    <lineage>
        <taxon>Eukaryota</taxon>
        <taxon>Sar</taxon>
        <taxon>Alveolata</taxon>
        <taxon>Dinophyceae</taxon>
        <taxon>Suessiales</taxon>
        <taxon>Symbiodiniaceae</taxon>
        <taxon>Symbiodinium</taxon>
    </lineage>
</organism>
<evidence type="ECO:0000256" key="1">
    <source>
        <dbReference type="ARBA" id="ARBA00004651"/>
    </source>
</evidence>
<keyword evidence="7" id="KW-0472">Membrane</keyword>
<keyword evidence="3" id="KW-1003">Cell membrane</keyword>
<dbReference type="Pfam" id="PF25539">
    <property type="entry name" value="Bestrophin_2"/>
    <property type="match status" value="1"/>
</dbReference>
<dbReference type="PANTHER" id="PTHR33281">
    <property type="entry name" value="UPF0187 PROTEIN YNEE"/>
    <property type="match status" value="1"/>
</dbReference>
<reference evidence="8 9" key="1">
    <citation type="submission" date="2016-02" db="EMBL/GenBank/DDBJ databases">
        <title>Genome analysis of coral dinoflagellate symbionts highlights evolutionary adaptations to a symbiotic lifestyle.</title>
        <authorList>
            <person name="Aranda M."/>
            <person name="Li Y."/>
            <person name="Liew Y.J."/>
            <person name="Baumgarten S."/>
            <person name="Simakov O."/>
            <person name="Wilson M."/>
            <person name="Piel J."/>
            <person name="Ashoor H."/>
            <person name="Bougouffa S."/>
            <person name="Bajic V.B."/>
            <person name="Ryu T."/>
            <person name="Ravasi T."/>
            <person name="Bayer T."/>
            <person name="Micklem G."/>
            <person name="Kim H."/>
            <person name="Bhak J."/>
            <person name="Lajeunesse T.C."/>
            <person name="Voolstra C.R."/>
        </authorList>
    </citation>
    <scope>NUCLEOTIDE SEQUENCE [LARGE SCALE GENOMIC DNA]</scope>
    <source>
        <strain evidence="8 9">CCMP2467</strain>
    </source>
</reference>
<name>A0A1Q9EKF6_SYMMI</name>
<dbReference type="Proteomes" id="UP000186817">
    <property type="component" value="Unassembled WGS sequence"/>
</dbReference>
<protein>
    <submittedName>
        <fullName evidence="8">UPF0187 protein</fullName>
    </submittedName>
</protein>
<keyword evidence="5" id="KW-1133">Transmembrane helix</keyword>
<evidence type="ECO:0000256" key="3">
    <source>
        <dbReference type="ARBA" id="ARBA00022475"/>
    </source>
</evidence>
<proteinExistence type="predicted"/>
<dbReference type="AlphaFoldDB" id="A0A1Q9EKF6"/>
<keyword evidence="4" id="KW-0812">Transmembrane</keyword>
<accession>A0A1Q9EKF6</accession>
<gene>
    <name evidence="8" type="ORF">AK812_SmicGene8732</name>
</gene>
<comment type="caution">
    <text evidence="8">The sequence shown here is derived from an EMBL/GenBank/DDBJ whole genome shotgun (WGS) entry which is preliminary data.</text>
</comment>
<dbReference type="OrthoDB" id="411536at2759"/>
<keyword evidence="9" id="KW-1185">Reference proteome</keyword>
<evidence type="ECO:0000313" key="9">
    <source>
        <dbReference type="Proteomes" id="UP000186817"/>
    </source>
</evidence>
<evidence type="ECO:0000256" key="6">
    <source>
        <dbReference type="ARBA" id="ARBA00023065"/>
    </source>
</evidence>
<evidence type="ECO:0000313" key="8">
    <source>
        <dbReference type="EMBL" id="OLQ07831.1"/>
    </source>
</evidence>
<dbReference type="GO" id="GO:0005254">
    <property type="term" value="F:chloride channel activity"/>
    <property type="evidence" value="ECO:0007669"/>
    <property type="project" value="InterPro"/>
</dbReference>
<dbReference type="InterPro" id="IPR044669">
    <property type="entry name" value="YneE/VCCN1/2-like"/>
</dbReference>
<sequence>MTPVRRLMQTKPQKAMLRKQLRTALSARFRCTSCSRLQAVLRHAASGGGPERVDAASEAQEAKAAEQAEAQRRLFQASAGAMSLHYCRDHGMNSISRFLRKITIDMSYSFRHWRRHQRATRHLLLWTPSKILKSDNIRRLIFPDLALIGATSSFVCYYNVNSDLVASIVGRSFDLALPSLLSLPVECFTLTSVALGLLVTFKTQTSYQRFTEGRSLWGLLINESRAMASRIMARVPSSTGILSSDVADGKTYAIKLIRTLPVVLKYHLTEDGCNPNIEIKQWTSDQQIRQQTTAALKCELQQLWNPYDAKQNSFTERLVEADVANRPLYVLHELQHTSASIFAQPTLGGLDAVAATEMDRSLTTFHNVLGACEKILRTPIYTPYTRFTSRFLFMWCNFLPLAMYPVAGPALTVPVTLVTSFFMLGIEDIGSRVEQPFNVLPLWQYCQTIDQSCLQIVRHHDLLEQSDHAIGEDDLHEFDWDVESLGSYVDPLATSHKKT</sequence>
<evidence type="ECO:0000256" key="4">
    <source>
        <dbReference type="ARBA" id="ARBA00022692"/>
    </source>
</evidence>
<dbReference type="EMBL" id="LSRX01000131">
    <property type="protein sequence ID" value="OLQ07831.1"/>
    <property type="molecule type" value="Genomic_DNA"/>
</dbReference>
<dbReference type="OMA" id="MCALLHE"/>
<evidence type="ECO:0000256" key="7">
    <source>
        <dbReference type="ARBA" id="ARBA00023136"/>
    </source>
</evidence>
<keyword evidence="2" id="KW-0813">Transport</keyword>
<dbReference type="PANTHER" id="PTHR33281:SF19">
    <property type="entry name" value="VOLTAGE-DEPENDENT ANION CHANNEL-FORMING PROTEIN YNEE"/>
    <property type="match status" value="1"/>
</dbReference>